<comment type="caution">
    <text evidence="1">The sequence shown here is derived from an EMBL/GenBank/DDBJ whole genome shotgun (WGS) entry which is preliminary data.</text>
</comment>
<sequence length="21" mass="2564">MRSRKDHEFTVQLRAQCWSNA</sequence>
<dbReference type="EMBL" id="BGPR01153735">
    <property type="protein sequence ID" value="GBL68930.1"/>
    <property type="molecule type" value="Genomic_DNA"/>
</dbReference>
<evidence type="ECO:0000313" key="2">
    <source>
        <dbReference type="Proteomes" id="UP000499080"/>
    </source>
</evidence>
<feature type="non-terminal residue" evidence="1">
    <location>
        <position position="21"/>
    </location>
</feature>
<protein>
    <submittedName>
        <fullName evidence="1">Uncharacterized protein</fullName>
    </submittedName>
</protein>
<dbReference type="Proteomes" id="UP000499080">
    <property type="component" value="Unassembled WGS sequence"/>
</dbReference>
<name>A0A4Y1ZUK2_ARAVE</name>
<dbReference type="AlphaFoldDB" id="A0A4Y1ZUK2"/>
<organism evidence="1 2">
    <name type="scientific">Araneus ventricosus</name>
    <name type="common">Orbweaver spider</name>
    <name type="synonym">Epeira ventricosa</name>
    <dbReference type="NCBI Taxonomy" id="182803"/>
    <lineage>
        <taxon>Eukaryota</taxon>
        <taxon>Metazoa</taxon>
        <taxon>Ecdysozoa</taxon>
        <taxon>Arthropoda</taxon>
        <taxon>Chelicerata</taxon>
        <taxon>Arachnida</taxon>
        <taxon>Araneae</taxon>
        <taxon>Araneomorphae</taxon>
        <taxon>Entelegynae</taxon>
        <taxon>Araneoidea</taxon>
        <taxon>Araneidae</taxon>
        <taxon>Araneus</taxon>
    </lineage>
</organism>
<evidence type="ECO:0000313" key="1">
    <source>
        <dbReference type="EMBL" id="GBL68930.1"/>
    </source>
</evidence>
<reference evidence="1 2" key="1">
    <citation type="journal article" date="2019" name="Sci. Rep.">
        <title>Orb-weaving spider Araneus ventricosus genome elucidates the spidroin gene catalogue.</title>
        <authorList>
            <person name="Kono N."/>
            <person name="Nakamura H."/>
            <person name="Ohtoshi R."/>
            <person name="Moran D.A.P."/>
            <person name="Shinohara A."/>
            <person name="Yoshida Y."/>
            <person name="Fujiwara M."/>
            <person name="Mori M."/>
            <person name="Tomita M."/>
            <person name="Arakawa K."/>
        </authorList>
    </citation>
    <scope>NUCLEOTIDE SEQUENCE [LARGE SCALE GENOMIC DNA]</scope>
</reference>
<keyword evidence="2" id="KW-1185">Reference proteome</keyword>
<accession>A0A4Y1ZUK2</accession>
<proteinExistence type="predicted"/>
<gene>
    <name evidence="1" type="ORF">AVEN_80161_1</name>
</gene>